<name>G3YFV7_ASPNA</name>
<evidence type="ECO:0000313" key="4">
    <source>
        <dbReference type="Proteomes" id="UP000009038"/>
    </source>
</evidence>
<dbReference type="InterPro" id="IPR015421">
    <property type="entry name" value="PyrdxlP-dep_Trfase_major"/>
</dbReference>
<evidence type="ECO:0000313" key="3">
    <source>
        <dbReference type="EMBL" id="EHA18525.1"/>
    </source>
</evidence>
<dbReference type="PANTHER" id="PTHR43795">
    <property type="entry name" value="BIFUNCTIONAL ASPARTATE AMINOTRANSFERASE AND GLUTAMATE/ASPARTATE-PREPHENATE AMINOTRANSFERASE-RELATED"/>
    <property type="match status" value="1"/>
</dbReference>
<dbReference type="SUPFAM" id="SSF53383">
    <property type="entry name" value="PLP-dependent transferases"/>
    <property type="match status" value="1"/>
</dbReference>
<dbReference type="HOGENOM" id="CLU_017584_1_2_1"/>
<dbReference type="OrthoDB" id="7042322at2759"/>
<organism evidence="3 4">
    <name type="scientific">Aspergillus niger (strain ATCC 1015 / CBS 113.46 / FGSC A1144 / LSHB Ac4 / NCTC 3858a / NRRL 328 / USDA 3528.7)</name>
    <dbReference type="NCBI Taxonomy" id="380704"/>
    <lineage>
        <taxon>Eukaryota</taxon>
        <taxon>Fungi</taxon>
        <taxon>Dikarya</taxon>
        <taxon>Ascomycota</taxon>
        <taxon>Pezizomycotina</taxon>
        <taxon>Eurotiomycetes</taxon>
        <taxon>Eurotiomycetidae</taxon>
        <taxon>Eurotiales</taxon>
        <taxon>Aspergillaceae</taxon>
        <taxon>Aspergillus</taxon>
        <taxon>Aspergillus subgen. Circumdati</taxon>
    </lineage>
</organism>
<dbReference type="InterPro" id="IPR004839">
    <property type="entry name" value="Aminotransferase_I/II_large"/>
</dbReference>
<reference evidence="3 4" key="1">
    <citation type="journal article" date="2011" name="Genome Res.">
        <title>Comparative genomics of citric-acid-producing Aspergillus niger ATCC 1015 versus enzyme-producing CBS 513.88.</title>
        <authorList>
            <person name="Andersen M.R."/>
            <person name="Salazar M.P."/>
            <person name="Schaap P.J."/>
            <person name="van de Vondervoort P.J."/>
            <person name="Culley D."/>
            <person name="Thykaer J."/>
            <person name="Frisvad J.C."/>
            <person name="Nielsen K.F."/>
            <person name="Albang R."/>
            <person name="Albermann K."/>
            <person name="Berka R.M."/>
            <person name="Braus G.H."/>
            <person name="Braus-Stromeyer S.A."/>
            <person name="Corrochano L.M."/>
            <person name="Dai Z."/>
            <person name="van Dijck P.W."/>
            <person name="Hofmann G."/>
            <person name="Lasure L.L."/>
            <person name="Magnuson J.K."/>
            <person name="Menke H."/>
            <person name="Meijer M."/>
            <person name="Meijer S.L."/>
            <person name="Nielsen J.B."/>
            <person name="Nielsen M.L."/>
            <person name="van Ooyen A.J."/>
            <person name="Pel H.J."/>
            <person name="Poulsen L."/>
            <person name="Samson R.A."/>
            <person name="Stam H."/>
            <person name="Tsang A."/>
            <person name="van den Brink J.M."/>
            <person name="Atkins A."/>
            <person name="Aerts A."/>
            <person name="Shapiro H."/>
            <person name="Pangilinan J."/>
            <person name="Salamov A."/>
            <person name="Lou Y."/>
            <person name="Lindquist E."/>
            <person name="Lucas S."/>
            <person name="Grimwood J."/>
            <person name="Grigoriev I.V."/>
            <person name="Kubicek C.P."/>
            <person name="Martinez D."/>
            <person name="van Peij N.N."/>
            <person name="Roubos J.A."/>
            <person name="Nielsen J."/>
            <person name="Baker S.E."/>
        </authorList>
    </citation>
    <scope>NUCLEOTIDE SEQUENCE [LARGE SCALE GENOMIC DNA]</scope>
    <source>
        <strain evidence="4">ATCC 1015 / CBS 113.46 / FGSC A1144 / LSHB Ac4 / NCTC 3858a / NRRL 328 / USDA 3528.7</strain>
    </source>
</reference>
<evidence type="ECO:0000259" key="2">
    <source>
        <dbReference type="Pfam" id="PF00155"/>
    </source>
</evidence>
<gene>
    <name evidence="3" type="ORF">ASPNIDRAFT_176142</name>
</gene>
<feature type="domain" description="Aminotransferase class I/classII large" evidence="2">
    <location>
        <begin position="73"/>
        <end position="231"/>
    </location>
</feature>
<dbReference type="VEuPathDB" id="FungiDB:ASPNIDRAFT2_176142"/>
<dbReference type="GO" id="GO:0006520">
    <property type="term" value="P:amino acid metabolic process"/>
    <property type="evidence" value="ECO:0007669"/>
    <property type="project" value="TreeGrafter"/>
</dbReference>
<proteinExistence type="predicted"/>
<dbReference type="STRING" id="380704.G3YFV7"/>
<dbReference type="Proteomes" id="UP000009038">
    <property type="component" value="Unassembled WGS sequence"/>
</dbReference>
<dbReference type="InterPro" id="IPR050478">
    <property type="entry name" value="Ethylene_sulfur-biosynth"/>
</dbReference>
<evidence type="ECO:0000256" key="1">
    <source>
        <dbReference type="ARBA" id="ARBA00022898"/>
    </source>
</evidence>
<dbReference type="Pfam" id="PF00155">
    <property type="entry name" value="Aminotran_1_2"/>
    <property type="match status" value="2"/>
</dbReference>
<dbReference type="CDD" id="cd00609">
    <property type="entry name" value="AAT_like"/>
    <property type="match status" value="1"/>
</dbReference>
<dbReference type="InterPro" id="IPR015422">
    <property type="entry name" value="PyrdxlP-dep_Trfase_small"/>
</dbReference>
<dbReference type="Gene3D" id="3.40.640.10">
    <property type="entry name" value="Type I PLP-dependent aspartate aminotransferase-like (Major domain)"/>
    <property type="match status" value="1"/>
</dbReference>
<sequence length="385" mass="42303">MLSSRGSNNAQLHKIPWRYALPHQYDKETNPAGMISFALAEHAPMRAEIANYINTKVEFNVASVAYGSGNNALPRLQRAVATHLDNLLDPITPIDPEAVVVASGATAIGSMLGFTLAEPGDGILISRPAYGRFELDYGVEAGVQMVYADTTTEDAFTSSVVEKYELALRDAQAKGVRIRALLLVNPHNPVGIDNPLTVPLGRCYPVETLTEILKFCNKHQLHLISDEVYASCDFASGGLHLGFLVTQNKPLRQSCNAILRLHSASTAAVTIGTTILEEQDFLRNFTVKSQQSLASTYRIATSTLDREGINYIRGGNAGFFIYIDLSPYLPKDSSDSTYPPEFTLAQKFVDAGVFLHPCEEHGKVPGWFRLIFAQEEDVLREGLRR</sequence>
<dbReference type="AlphaFoldDB" id="G3YFV7"/>
<protein>
    <recommendedName>
        <fullName evidence="2">Aminotransferase class I/classII large domain-containing protein</fullName>
    </recommendedName>
</protein>
<comment type="caution">
    <text evidence="3">The sequence shown here is derived from an EMBL/GenBank/DDBJ whole genome shotgun (WGS) entry which is preliminary data.</text>
</comment>
<dbReference type="PANTHER" id="PTHR43795:SF39">
    <property type="entry name" value="AMINOTRANSFERASE CLASS I_CLASSII DOMAIN-CONTAINING PROTEIN"/>
    <property type="match status" value="1"/>
</dbReference>
<feature type="domain" description="Aminotransferase class I/classII large" evidence="2">
    <location>
        <begin position="233"/>
        <end position="382"/>
    </location>
</feature>
<accession>G3YFV7</accession>
<dbReference type="GO" id="GO:0008483">
    <property type="term" value="F:transaminase activity"/>
    <property type="evidence" value="ECO:0007669"/>
    <property type="project" value="TreeGrafter"/>
</dbReference>
<dbReference type="InterPro" id="IPR015424">
    <property type="entry name" value="PyrdxlP-dep_Trfase"/>
</dbReference>
<dbReference type="Gene3D" id="3.90.1150.10">
    <property type="entry name" value="Aspartate Aminotransferase, domain 1"/>
    <property type="match status" value="1"/>
</dbReference>
<dbReference type="GO" id="GO:0030170">
    <property type="term" value="F:pyridoxal phosphate binding"/>
    <property type="evidence" value="ECO:0007669"/>
    <property type="project" value="InterPro"/>
</dbReference>
<keyword evidence="1" id="KW-0663">Pyridoxal phosphate</keyword>
<dbReference type="EMBL" id="ACJE01000021">
    <property type="protein sequence ID" value="EHA18525.1"/>
    <property type="molecule type" value="Genomic_DNA"/>
</dbReference>